<dbReference type="Proteomes" id="UP000663193">
    <property type="component" value="Chromosome 17"/>
</dbReference>
<dbReference type="PANTHER" id="PTHR24148">
    <property type="entry name" value="ANKYRIN REPEAT DOMAIN-CONTAINING PROTEIN 39 HOMOLOG-RELATED"/>
    <property type="match status" value="1"/>
</dbReference>
<dbReference type="InterPro" id="IPR010730">
    <property type="entry name" value="HET"/>
</dbReference>
<sequence length="540" mass="61636">MSIYKPLRDSREHPKIRLLRLFRLLSDQPDRAQIRLLRLHPGDFNDPIDCDIKVTTYAKSIKKYEAISYCWGNAEDTVPLTCNGVRTLVTRNLHDALRRFRPARGTAARLLWADALCINQKDYEEKGKQVGRMGEVFANASRVLVWLGGDVDDTTATDTFAMIREINQYLGEVFIQCRQNLNAMPVLSKPYPICLEENKWHGVAALLKSSWFSRVWTIQEAALAKECTVFWGHAEIEAADIIELCLWCGRKQDLGHILGEFAKAPSFPQVYLNFLTYELYRSGYSGSGKWFESRPLSADFAKYELVDHPWLSLLDRCSSLNATDARDYIYAFLGCPAAISDNNHPYLEADYTISKDELYKRVARILLHSPKEGPWVLHAVRQQDREELMRSRTTSWVPSWGNARRVPFLTLGADFSHMAGGSKSLLQTEEHDGATLSIRGQLLDEVTWMSDIIESERFLIARQQPELEPYIDKLWNQLSRQMAGIDKVLHHKDFFLALLRGFYGSSSHAEKRYGEFSHAYLEAVGSKVITDASKGKGEIV</sequence>
<reference evidence="3" key="1">
    <citation type="journal article" date="2021" name="BMC Genomics">
        <title>Chromosome-level genome assembly and manually-curated proteome of model necrotroph Parastagonospora nodorum Sn15 reveals a genome-wide trove of candidate effector homologs, and redundancy of virulence-related functions within an accessory chromosome.</title>
        <authorList>
            <person name="Bertazzoni S."/>
            <person name="Jones D.A.B."/>
            <person name="Phan H.T."/>
            <person name="Tan K.-C."/>
            <person name="Hane J.K."/>
        </authorList>
    </citation>
    <scope>NUCLEOTIDE SEQUENCE [LARGE SCALE GENOMIC DNA]</scope>
    <source>
        <strain evidence="3">SN15 / ATCC MYA-4574 / FGSC 10173)</strain>
    </source>
</reference>
<proteinExistence type="predicted"/>
<feature type="domain" description="Heterokaryon incompatibility" evidence="1">
    <location>
        <begin position="64"/>
        <end position="220"/>
    </location>
</feature>
<gene>
    <name evidence="2" type="ORF">JI435_105720</name>
</gene>
<keyword evidence="3" id="KW-1185">Reference proteome</keyword>
<dbReference type="Pfam" id="PF06985">
    <property type="entry name" value="HET"/>
    <property type="match status" value="1"/>
</dbReference>
<dbReference type="EMBL" id="CP069039">
    <property type="protein sequence ID" value="QRD04638.1"/>
    <property type="molecule type" value="Genomic_DNA"/>
</dbReference>
<dbReference type="PANTHER" id="PTHR24148:SF64">
    <property type="entry name" value="HETEROKARYON INCOMPATIBILITY DOMAIN-CONTAINING PROTEIN"/>
    <property type="match status" value="1"/>
</dbReference>
<accession>A0A7U2I8H9</accession>
<protein>
    <recommendedName>
        <fullName evidence="1">Heterokaryon incompatibility domain-containing protein</fullName>
    </recommendedName>
</protein>
<dbReference type="VEuPathDB" id="FungiDB:JI435_105720"/>
<dbReference type="AlphaFoldDB" id="A0A7U2I8H9"/>
<dbReference type="OrthoDB" id="3553147at2759"/>
<evidence type="ECO:0000313" key="3">
    <source>
        <dbReference type="Proteomes" id="UP000663193"/>
    </source>
</evidence>
<organism evidence="2 3">
    <name type="scientific">Phaeosphaeria nodorum (strain SN15 / ATCC MYA-4574 / FGSC 10173)</name>
    <name type="common">Glume blotch fungus</name>
    <name type="synonym">Parastagonospora nodorum</name>
    <dbReference type="NCBI Taxonomy" id="321614"/>
    <lineage>
        <taxon>Eukaryota</taxon>
        <taxon>Fungi</taxon>
        <taxon>Dikarya</taxon>
        <taxon>Ascomycota</taxon>
        <taxon>Pezizomycotina</taxon>
        <taxon>Dothideomycetes</taxon>
        <taxon>Pleosporomycetidae</taxon>
        <taxon>Pleosporales</taxon>
        <taxon>Pleosporineae</taxon>
        <taxon>Phaeosphaeriaceae</taxon>
        <taxon>Parastagonospora</taxon>
    </lineage>
</organism>
<evidence type="ECO:0000313" key="2">
    <source>
        <dbReference type="EMBL" id="QRD04638.1"/>
    </source>
</evidence>
<name>A0A7U2I8H9_PHANO</name>
<dbReference type="InterPro" id="IPR052895">
    <property type="entry name" value="HetReg/Transcr_Mod"/>
</dbReference>
<evidence type="ECO:0000259" key="1">
    <source>
        <dbReference type="Pfam" id="PF06985"/>
    </source>
</evidence>